<dbReference type="SMART" id="SM00031">
    <property type="entry name" value="DED"/>
    <property type="match status" value="1"/>
</dbReference>
<protein>
    <submittedName>
        <fullName evidence="3">FAS-associated death domain protein FAS-associating death domain-containing protein</fullName>
    </submittedName>
</protein>
<dbReference type="SUPFAM" id="SSF47986">
    <property type="entry name" value="DEATH domain"/>
    <property type="match status" value="1"/>
</dbReference>
<dbReference type="PROSITE" id="PS50017">
    <property type="entry name" value="DEATH_DOMAIN"/>
    <property type="match status" value="1"/>
</dbReference>
<name>A0A5A9PPG5_9TELE</name>
<dbReference type="InterPro" id="IPR001875">
    <property type="entry name" value="DED_dom"/>
</dbReference>
<comment type="caution">
    <text evidence="3">The sequence shown here is derived from an EMBL/GenBank/DDBJ whole genome shotgun (WGS) entry which is preliminary data.</text>
</comment>
<dbReference type="AlphaFoldDB" id="A0A5A9PPG5"/>
<dbReference type="GO" id="GO:0045089">
    <property type="term" value="P:positive regulation of innate immune response"/>
    <property type="evidence" value="ECO:0007669"/>
    <property type="project" value="TreeGrafter"/>
</dbReference>
<dbReference type="InterPro" id="IPR016729">
    <property type="entry name" value="FADD"/>
</dbReference>
<dbReference type="GO" id="GO:0031265">
    <property type="term" value="C:CD95 death-inducing signaling complex"/>
    <property type="evidence" value="ECO:0007669"/>
    <property type="project" value="TreeGrafter"/>
</dbReference>
<keyword evidence="4" id="KW-1185">Reference proteome</keyword>
<proteinExistence type="predicted"/>
<feature type="domain" description="Death" evidence="1">
    <location>
        <begin position="103"/>
        <end position="187"/>
    </location>
</feature>
<dbReference type="Pfam" id="PF00531">
    <property type="entry name" value="Death"/>
    <property type="match status" value="1"/>
</dbReference>
<dbReference type="CDD" id="cd08336">
    <property type="entry name" value="DED_FADD"/>
    <property type="match status" value="1"/>
</dbReference>
<feature type="domain" description="DED" evidence="2">
    <location>
        <begin position="5"/>
        <end position="83"/>
    </location>
</feature>
<dbReference type="PROSITE" id="PS50168">
    <property type="entry name" value="DED"/>
    <property type="match status" value="1"/>
</dbReference>
<dbReference type="GO" id="GO:0042981">
    <property type="term" value="P:regulation of apoptotic process"/>
    <property type="evidence" value="ECO:0007669"/>
    <property type="project" value="InterPro"/>
</dbReference>
<dbReference type="Gene3D" id="1.10.533.10">
    <property type="entry name" value="Death Domain, Fas"/>
    <property type="match status" value="2"/>
</dbReference>
<evidence type="ECO:0000313" key="4">
    <source>
        <dbReference type="Proteomes" id="UP000324632"/>
    </source>
</evidence>
<gene>
    <name evidence="3" type="ORF">E1301_Tti003147</name>
</gene>
<accession>A0A5A9PPG5</accession>
<dbReference type="EMBL" id="SOYY01000003">
    <property type="protein sequence ID" value="KAA0723738.1"/>
    <property type="molecule type" value="Genomic_DNA"/>
</dbReference>
<evidence type="ECO:0000259" key="1">
    <source>
        <dbReference type="PROSITE" id="PS50017"/>
    </source>
</evidence>
<sequence length="192" mass="22145">MNGGEFRAMLLTISNALEQDSLESLKFLCKVDVGKKKLEKIKSGIDLFECLIERGQIKHDDTVRLRSLLENVGKTVLIEHIDNYERGSTAIADLLDEKEQEKINIATEVIVEQLGRNWKKFGRKLGLKDPKLDSIQDKHKCDQEEQLREVVKEWMKIKREEARVEMIVNALRDCRQNYTADLVVNKLLSVGH</sequence>
<evidence type="ECO:0000259" key="2">
    <source>
        <dbReference type="PROSITE" id="PS50168"/>
    </source>
</evidence>
<dbReference type="GO" id="GO:0097191">
    <property type="term" value="P:extrinsic apoptotic signaling pathway"/>
    <property type="evidence" value="ECO:0007669"/>
    <property type="project" value="TreeGrafter"/>
</dbReference>
<dbReference type="InterPro" id="IPR000488">
    <property type="entry name" value="Death_dom"/>
</dbReference>
<reference evidence="3 4" key="1">
    <citation type="journal article" date="2019" name="Mol. Ecol. Resour.">
        <title>Chromosome-level genome assembly of Triplophysa tibetana, a fish adapted to the harsh high-altitude environment of the Tibetan Plateau.</title>
        <authorList>
            <person name="Yang X."/>
            <person name="Liu H."/>
            <person name="Ma Z."/>
            <person name="Zou Y."/>
            <person name="Zou M."/>
            <person name="Mao Y."/>
            <person name="Li X."/>
            <person name="Wang H."/>
            <person name="Chen T."/>
            <person name="Wang W."/>
            <person name="Yang R."/>
        </authorList>
    </citation>
    <scope>NUCLEOTIDE SEQUENCE [LARGE SCALE GENOMIC DNA]</scope>
    <source>
        <strain evidence="3">TTIB1903HZAU</strain>
        <tissue evidence="3">Muscle</tissue>
    </source>
</reference>
<dbReference type="Pfam" id="PF01335">
    <property type="entry name" value="DED"/>
    <property type="match status" value="1"/>
</dbReference>
<organism evidence="3 4">
    <name type="scientific">Triplophysa tibetana</name>
    <dbReference type="NCBI Taxonomy" id="1572043"/>
    <lineage>
        <taxon>Eukaryota</taxon>
        <taxon>Metazoa</taxon>
        <taxon>Chordata</taxon>
        <taxon>Craniata</taxon>
        <taxon>Vertebrata</taxon>
        <taxon>Euteleostomi</taxon>
        <taxon>Actinopterygii</taxon>
        <taxon>Neopterygii</taxon>
        <taxon>Teleostei</taxon>
        <taxon>Ostariophysi</taxon>
        <taxon>Cypriniformes</taxon>
        <taxon>Nemacheilidae</taxon>
        <taxon>Triplophysa</taxon>
    </lineage>
</organism>
<dbReference type="PANTHER" id="PTHR15077">
    <property type="entry name" value="FAS-ASSOCIATING DEATH DOMAIN-CONTAINING PROTEIN FADD"/>
    <property type="match status" value="1"/>
</dbReference>
<dbReference type="GO" id="GO:0005123">
    <property type="term" value="F:death receptor binding"/>
    <property type="evidence" value="ECO:0007669"/>
    <property type="project" value="TreeGrafter"/>
</dbReference>
<dbReference type="InterPro" id="IPR011029">
    <property type="entry name" value="DEATH-like_dom_sf"/>
</dbReference>
<dbReference type="GO" id="GO:0089720">
    <property type="term" value="F:caspase binding"/>
    <property type="evidence" value="ECO:0007669"/>
    <property type="project" value="TreeGrafter"/>
</dbReference>
<dbReference type="Proteomes" id="UP000324632">
    <property type="component" value="Chromosome 3"/>
</dbReference>
<dbReference type="PANTHER" id="PTHR15077:SF10">
    <property type="entry name" value="FAS-ASSOCIATED DEATH DOMAIN PROTEIN"/>
    <property type="match status" value="1"/>
</dbReference>
<evidence type="ECO:0000313" key="3">
    <source>
        <dbReference type="EMBL" id="KAA0723738.1"/>
    </source>
</evidence>